<dbReference type="PROSITE" id="PS50292">
    <property type="entry name" value="PEROXIDASE_3"/>
    <property type="match status" value="1"/>
</dbReference>
<dbReference type="InterPro" id="IPR010255">
    <property type="entry name" value="Haem_peroxidase_sf"/>
</dbReference>
<dbReference type="GO" id="GO:0020037">
    <property type="term" value="F:heme binding"/>
    <property type="evidence" value="ECO:0007669"/>
    <property type="project" value="InterPro"/>
</dbReference>
<proteinExistence type="predicted"/>
<keyword evidence="2" id="KW-1185">Reference proteome</keyword>
<evidence type="ECO:0000313" key="1">
    <source>
        <dbReference type="EMBL" id="GCC26272.1"/>
    </source>
</evidence>
<dbReference type="PANTHER" id="PTHR11475:SF63">
    <property type="entry name" value="EOSINOPHIL PEROXIDASE"/>
    <property type="match status" value="1"/>
</dbReference>
<dbReference type="SUPFAM" id="SSF48113">
    <property type="entry name" value="Heme-dependent peroxidases"/>
    <property type="match status" value="1"/>
</dbReference>
<organism evidence="1 2">
    <name type="scientific">Chiloscyllium punctatum</name>
    <name type="common">Brownbanded bambooshark</name>
    <name type="synonym">Hemiscyllium punctatum</name>
    <dbReference type="NCBI Taxonomy" id="137246"/>
    <lineage>
        <taxon>Eukaryota</taxon>
        <taxon>Metazoa</taxon>
        <taxon>Chordata</taxon>
        <taxon>Craniata</taxon>
        <taxon>Vertebrata</taxon>
        <taxon>Chondrichthyes</taxon>
        <taxon>Elasmobranchii</taxon>
        <taxon>Galeomorphii</taxon>
        <taxon>Galeoidea</taxon>
        <taxon>Orectolobiformes</taxon>
        <taxon>Hemiscylliidae</taxon>
        <taxon>Chiloscyllium</taxon>
    </lineage>
</organism>
<gene>
    <name evidence="1" type="ORF">chiPu_0004687</name>
</gene>
<comment type="caution">
    <text evidence="1">The sequence shown here is derived from an EMBL/GenBank/DDBJ whole genome shotgun (WGS) entry which is preliminary data.</text>
</comment>
<dbReference type="GO" id="GO:0005615">
    <property type="term" value="C:extracellular space"/>
    <property type="evidence" value="ECO:0007669"/>
    <property type="project" value="TreeGrafter"/>
</dbReference>
<accession>A0A401S799</accession>
<reference evidence="1 2" key="1">
    <citation type="journal article" date="2018" name="Nat. Ecol. Evol.">
        <title>Shark genomes provide insights into elasmobranch evolution and the origin of vertebrates.</title>
        <authorList>
            <person name="Hara Y"/>
            <person name="Yamaguchi K"/>
            <person name="Onimaru K"/>
            <person name="Kadota M"/>
            <person name="Koyanagi M"/>
            <person name="Keeley SD"/>
            <person name="Tatsumi K"/>
            <person name="Tanaka K"/>
            <person name="Motone F"/>
            <person name="Kageyama Y"/>
            <person name="Nozu R"/>
            <person name="Adachi N"/>
            <person name="Nishimura O"/>
            <person name="Nakagawa R"/>
            <person name="Tanegashima C"/>
            <person name="Kiyatake I"/>
            <person name="Matsumoto R"/>
            <person name="Murakumo K"/>
            <person name="Nishida K"/>
            <person name="Terakita A"/>
            <person name="Kuratani S"/>
            <person name="Sato K"/>
            <person name="Hyodo S Kuraku.S."/>
        </authorList>
    </citation>
    <scope>NUCLEOTIDE SEQUENCE [LARGE SCALE GENOMIC DNA]</scope>
</reference>
<sequence>MSSEEAQGSPFVNSSVREDIRLVNRADRKTRDSVKQKLLRRSASFKDLMILFNQPTAETRTRIRSAEYTQAALSLIQRRAHHVHKRSLNISDVQSNNDLSHILQTSGCSLLTKLPVCTEETEFYRTINGQCNNRNNPLLGAAFTPLKRWLAPEYEDGITIPRGSKKGLLYSGFPLPLVIIGRSKINVCLIMEDSDWLIYHPAQTACQRLWLIRVEFHGFPIIIHRDF</sequence>
<dbReference type="Pfam" id="PF03098">
    <property type="entry name" value="An_peroxidase"/>
    <property type="match status" value="1"/>
</dbReference>
<dbReference type="OrthoDB" id="8957046at2759"/>
<dbReference type="PANTHER" id="PTHR11475">
    <property type="entry name" value="OXIDASE/PEROXIDASE"/>
    <property type="match status" value="1"/>
</dbReference>
<dbReference type="AlphaFoldDB" id="A0A401S799"/>
<dbReference type="EMBL" id="BEZZ01000116">
    <property type="protein sequence ID" value="GCC26272.1"/>
    <property type="molecule type" value="Genomic_DNA"/>
</dbReference>
<dbReference type="InterPro" id="IPR019791">
    <property type="entry name" value="Haem_peroxidase_animal"/>
</dbReference>
<dbReference type="Proteomes" id="UP000287033">
    <property type="component" value="Unassembled WGS sequence"/>
</dbReference>
<name>A0A401S799_CHIPU</name>
<dbReference type="InterPro" id="IPR037120">
    <property type="entry name" value="Haem_peroxidase_sf_animal"/>
</dbReference>
<dbReference type="Gene3D" id="1.10.640.10">
    <property type="entry name" value="Haem peroxidase domain superfamily, animal type"/>
    <property type="match status" value="1"/>
</dbReference>
<dbReference type="GO" id="GO:0006979">
    <property type="term" value="P:response to oxidative stress"/>
    <property type="evidence" value="ECO:0007669"/>
    <property type="project" value="InterPro"/>
</dbReference>
<dbReference type="GO" id="GO:0004601">
    <property type="term" value="F:peroxidase activity"/>
    <property type="evidence" value="ECO:0007669"/>
    <property type="project" value="InterPro"/>
</dbReference>
<evidence type="ECO:0000313" key="2">
    <source>
        <dbReference type="Proteomes" id="UP000287033"/>
    </source>
</evidence>
<dbReference type="STRING" id="137246.A0A401S799"/>
<protein>
    <submittedName>
        <fullName evidence="1">Uncharacterized protein</fullName>
    </submittedName>
</protein>